<comment type="caution">
    <text evidence="2">The sequence shown here is derived from an EMBL/GenBank/DDBJ whole genome shotgun (WGS) entry which is preliminary data.</text>
</comment>
<dbReference type="NCBIfam" id="NF041556">
    <property type="entry name" value="tannase_B"/>
    <property type="match status" value="1"/>
</dbReference>
<dbReference type="Pfam" id="PF20434">
    <property type="entry name" value="BD-FAE"/>
    <property type="match status" value="1"/>
</dbReference>
<evidence type="ECO:0000259" key="1">
    <source>
        <dbReference type="Pfam" id="PF20434"/>
    </source>
</evidence>
<dbReference type="Proteomes" id="UP001470230">
    <property type="component" value="Unassembled WGS sequence"/>
</dbReference>
<dbReference type="InterPro" id="IPR049492">
    <property type="entry name" value="BD-FAE-like_dom"/>
</dbReference>
<name>A0ABR2KK43_9EUKA</name>
<evidence type="ECO:0000313" key="2">
    <source>
        <dbReference type="EMBL" id="KAK8891454.1"/>
    </source>
</evidence>
<evidence type="ECO:0000313" key="3">
    <source>
        <dbReference type="Proteomes" id="UP001470230"/>
    </source>
</evidence>
<proteinExistence type="predicted"/>
<keyword evidence="3" id="KW-1185">Reference proteome</keyword>
<feature type="domain" description="BD-FAE-like" evidence="1">
    <location>
        <begin position="100"/>
        <end position="186"/>
    </location>
</feature>
<dbReference type="Gene3D" id="3.40.50.1820">
    <property type="entry name" value="alpha/beta hydrolase"/>
    <property type="match status" value="1"/>
</dbReference>
<accession>A0ABR2KK43</accession>
<dbReference type="InterPro" id="IPR029058">
    <property type="entry name" value="AB_hydrolase_fold"/>
</dbReference>
<gene>
    <name evidence="2" type="ORF">M9Y10_028663</name>
</gene>
<reference evidence="2 3" key="1">
    <citation type="submission" date="2024-04" db="EMBL/GenBank/DDBJ databases">
        <title>Tritrichomonas musculus Genome.</title>
        <authorList>
            <person name="Alves-Ferreira E."/>
            <person name="Grigg M."/>
            <person name="Lorenzi H."/>
            <person name="Galac M."/>
        </authorList>
    </citation>
    <scope>NUCLEOTIDE SEQUENCE [LARGE SCALE GENOMIC DNA]</scope>
    <source>
        <strain evidence="2 3">EAF2021</strain>
    </source>
</reference>
<organism evidence="2 3">
    <name type="scientific">Tritrichomonas musculus</name>
    <dbReference type="NCBI Taxonomy" id="1915356"/>
    <lineage>
        <taxon>Eukaryota</taxon>
        <taxon>Metamonada</taxon>
        <taxon>Parabasalia</taxon>
        <taxon>Tritrichomonadida</taxon>
        <taxon>Tritrichomonadidae</taxon>
        <taxon>Tritrichomonas</taxon>
    </lineage>
</organism>
<dbReference type="EMBL" id="JAPFFF010000004">
    <property type="protein sequence ID" value="KAK8891454.1"/>
    <property type="molecule type" value="Genomic_DNA"/>
</dbReference>
<protein>
    <recommendedName>
        <fullName evidence="1">BD-FAE-like domain-containing protein</fullName>
    </recommendedName>
</protein>
<dbReference type="SUPFAM" id="SSF53474">
    <property type="entry name" value="alpha/beta-Hydrolases"/>
    <property type="match status" value="1"/>
</dbReference>
<dbReference type="InterPro" id="IPR048124">
    <property type="entry name" value="Tannase_B"/>
</dbReference>
<sequence length="465" mass="51757">MNFDKNKYQNESITLDGETVHFRSYRNLVYVSNPVDSDFQQMNIFVPAAFYEGNSINGYGINNAPVFMPNSVGGYMPGPLDEPGLQKFGPPVPNSIFRALQHGYVVAAPAIRGRILKNKEGKYNGKAPACIVDYKAAIRYLHYYSKELPGDESKIITNGTSAGGALSSLAGATGNHPDYEPYLKSIGALPSSDDIFAASCYCPITNLEHADSAYEWEFNGVNDFHRKKMTMNEGGRPSFTPEDGTMTPLQIKISSEEAALFPSYVNSLNLVDMKGNPLQLDEKGDGSFKEHIKQIVLSSAQRAIDKGIDVSDKKWLTVSNKKAISMDFAAYAKEITRMKSAPAFDNVANDSPENDLFGNETTNYRHFTKYSFENSTAKGLLAEPEIIKLMNPMNYIEDDKAKKAKFWRIRHGECDRDTSLAISAILELKLTKNGMKVDYHSPWNTPHSGDYDLDELFAWIDSICK</sequence>